<feature type="compositionally biased region" description="Low complexity" evidence="1">
    <location>
        <begin position="63"/>
        <end position="80"/>
    </location>
</feature>
<dbReference type="InterPro" id="IPR002656">
    <property type="entry name" value="Acyl_transf_3_dom"/>
</dbReference>
<keyword evidence="4" id="KW-0808">Transferase</keyword>
<feature type="transmembrane region" description="Helical" evidence="2">
    <location>
        <begin position="360"/>
        <end position="376"/>
    </location>
</feature>
<proteinExistence type="predicted"/>
<evidence type="ECO:0000256" key="1">
    <source>
        <dbReference type="SAM" id="MobiDB-lite"/>
    </source>
</evidence>
<keyword evidence="2" id="KW-0472">Membrane</keyword>
<sequence length="470" mass="53282">MSWDQQNPYQQGYNGYDYGPYGQQQYAQQPYPQQQQYTDYTYPPAAEQTAPLPPVELEPEPTPESQSQPEPTPAAATATAVGNRSAGRWGSPRSSEAESGGGWAQPTAPGTEQADANESNPNLRPKPPARDRYFDTLRAVALIRVVTYHTFGWAWCGMVFPSMGIMFGLAGTLMAKSLERPAFKVVKSRLRRLLPPFWFWGFFVVLAMLIHDWMPGWQIVYWIVPLGDPPGNAWGTQAWEILWYLRTYLWFVLLSPALLWIFRKAPIPVLLGSLAPILVLNFVWSGPDNRFGSALWDLSTYLFCWILGFAHRDGVLQRMKPALVVVGSLAAIGYGGWYAFSHQADFGTYDLDENPLAQAFWSAGFVMLLMWAKAYFKIDFAWLARYKKLDRTVTIFNARAVTIYLWHEIALVLAVPLIDQMWNVPAFEKWLPLDSQWFMFGVGWILIAVFVVACGWVEDVAAKKKPKLLP</sequence>
<dbReference type="Proteomes" id="UP001474181">
    <property type="component" value="Unassembled WGS sequence"/>
</dbReference>
<keyword evidence="2" id="KW-1133">Transmembrane helix</keyword>
<feature type="compositionally biased region" description="Low complexity" evidence="1">
    <location>
        <begin position="1"/>
        <end position="45"/>
    </location>
</feature>
<feature type="transmembrane region" description="Helical" evidence="2">
    <location>
        <begin position="269"/>
        <end position="287"/>
    </location>
</feature>
<dbReference type="EC" id="2.3.1.-" evidence="4"/>
<feature type="transmembrane region" description="Helical" evidence="2">
    <location>
        <begin position="396"/>
        <end position="417"/>
    </location>
</feature>
<name>A0ABV1WRI0_9ACTN</name>
<evidence type="ECO:0000256" key="2">
    <source>
        <dbReference type="SAM" id="Phobius"/>
    </source>
</evidence>
<gene>
    <name evidence="4" type="ORF">ABT404_08255</name>
</gene>
<feature type="transmembrane region" description="Helical" evidence="2">
    <location>
        <begin position="152"/>
        <end position="176"/>
    </location>
</feature>
<dbReference type="Pfam" id="PF01757">
    <property type="entry name" value="Acyl_transf_3"/>
    <property type="match status" value="1"/>
</dbReference>
<feature type="compositionally biased region" description="Pro residues" evidence="1">
    <location>
        <begin position="51"/>
        <end position="62"/>
    </location>
</feature>
<keyword evidence="4" id="KW-0012">Acyltransferase</keyword>
<dbReference type="RefSeq" id="WP_350778676.1">
    <property type="nucleotide sequence ID" value="NZ_JBEPEK010000041.1"/>
</dbReference>
<evidence type="ECO:0000259" key="3">
    <source>
        <dbReference type="Pfam" id="PF01757"/>
    </source>
</evidence>
<feature type="compositionally biased region" description="Polar residues" evidence="1">
    <location>
        <begin position="108"/>
        <end position="122"/>
    </location>
</feature>
<accession>A0ABV1WRI0</accession>
<keyword evidence="2" id="KW-0812">Transmembrane</keyword>
<feature type="region of interest" description="Disordered" evidence="1">
    <location>
        <begin position="1"/>
        <end position="128"/>
    </location>
</feature>
<feature type="transmembrane region" description="Helical" evidence="2">
    <location>
        <begin position="437"/>
        <end position="457"/>
    </location>
</feature>
<protein>
    <submittedName>
        <fullName evidence="4">Acyltransferase</fullName>
        <ecNumber evidence="4">2.3.1.-</ecNumber>
    </submittedName>
</protein>
<evidence type="ECO:0000313" key="4">
    <source>
        <dbReference type="EMBL" id="MER7179463.1"/>
    </source>
</evidence>
<keyword evidence="5" id="KW-1185">Reference proteome</keyword>
<dbReference type="EMBL" id="JBEPEK010000041">
    <property type="protein sequence ID" value="MER7179463.1"/>
    <property type="molecule type" value="Genomic_DNA"/>
</dbReference>
<comment type="caution">
    <text evidence="4">The sequence shown here is derived from an EMBL/GenBank/DDBJ whole genome shotgun (WGS) entry which is preliminary data.</text>
</comment>
<feature type="domain" description="Acyltransferase 3" evidence="3">
    <location>
        <begin position="132"/>
        <end position="456"/>
    </location>
</feature>
<dbReference type="GO" id="GO:0016746">
    <property type="term" value="F:acyltransferase activity"/>
    <property type="evidence" value="ECO:0007669"/>
    <property type="project" value="UniProtKB-KW"/>
</dbReference>
<feature type="transmembrane region" description="Helical" evidence="2">
    <location>
        <begin position="197"/>
        <end position="223"/>
    </location>
</feature>
<feature type="transmembrane region" description="Helical" evidence="2">
    <location>
        <begin position="293"/>
        <end position="310"/>
    </location>
</feature>
<reference evidence="4 5" key="1">
    <citation type="submission" date="2024-06" db="EMBL/GenBank/DDBJ databases">
        <title>The Natural Products Discovery Center: Release of the First 8490 Sequenced Strains for Exploring Actinobacteria Biosynthetic Diversity.</title>
        <authorList>
            <person name="Kalkreuter E."/>
            <person name="Kautsar S.A."/>
            <person name="Yang D."/>
            <person name="Bader C.D."/>
            <person name="Teijaro C.N."/>
            <person name="Fluegel L."/>
            <person name="Davis C.M."/>
            <person name="Simpson J.R."/>
            <person name="Lauterbach L."/>
            <person name="Steele A.D."/>
            <person name="Gui C."/>
            <person name="Meng S."/>
            <person name="Li G."/>
            <person name="Viehrig K."/>
            <person name="Ye F."/>
            <person name="Su P."/>
            <person name="Kiefer A.F."/>
            <person name="Nichols A."/>
            <person name="Cepeda A.J."/>
            <person name="Yan W."/>
            <person name="Fan B."/>
            <person name="Jiang Y."/>
            <person name="Adhikari A."/>
            <person name="Zheng C.-J."/>
            <person name="Schuster L."/>
            <person name="Cowan T.M."/>
            <person name="Smanski M.J."/>
            <person name="Chevrette M.G."/>
            <person name="De Carvalho L.P.S."/>
            <person name="Shen B."/>
        </authorList>
    </citation>
    <scope>NUCLEOTIDE SEQUENCE [LARGE SCALE GENOMIC DNA]</scope>
    <source>
        <strain evidence="4 5">NPDC000234</strain>
    </source>
</reference>
<evidence type="ECO:0000313" key="5">
    <source>
        <dbReference type="Proteomes" id="UP001474181"/>
    </source>
</evidence>
<feature type="transmembrane region" description="Helical" evidence="2">
    <location>
        <begin position="322"/>
        <end position="340"/>
    </location>
</feature>
<organism evidence="4 5">
    <name type="scientific">Streptomyces hyaluromycini</name>
    <dbReference type="NCBI Taxonomy" id="1377993"/>
    <lineage>
        <taxon>Bacteria</taxon>
        <taxon>Bacillati</taxon>
        <taxon>Actinomycetota</taxon>
        <taxon>Actinomycetes</taxon>
        <taxon>Kitasatosporales</taxon>
        <taxon>Streptomycetaceae</taxon>
        <taxon>Streptomyces</taxon>
    </lineage>
</organism>
<feature type="transmembrane region" description="Helical" evidence="2">
    <location>
        <begin position="243"/>
        <end position="262"/>
    </location>
</feature>